<evidence type="ECO:0000256" key="5">
    <source>
        <dbReference type="ARBA" id="ARBA00022679"/>
    </source>
</evidence>
<name>A0AAJ5FLY5_LEVBR</name>
<dbReference type="InterPro" id="IPR049962">
    <property type="entry name" value="THUMP_ThiI"/>
</dbReference>
<dbReference type="GO" id="GO:0004810">
    <property type="term" value="F:CCA tRNA nucleotidyltransferase activity"/>
    <property type="evidence" value="ECO:0007669"/>
    <property type="project" value="InterPro"/>
</dbReference>
<dbReference type="FunFam" id="3.40.50.620:FF:000053">
    <property type="entry name" value="Probable tRNA sulfurtransferase"/>
    <property type="match status" value="1"/>
</dbReference>
<evidence type="ECO:0000256" key="17">
    <source>
        <dbReference type="ARBA" id="ARBA00077849"/>
    </source>
</evidence>
<comment type="caution">
    <text evidence="21">The sequence shown here is derived from an EMBL/GenBank/DDBJ whole genome shotgun (WGS) entry which is preliminary data.</text>
</comment>
<evidence type="ECO:0000256" key="15">
    <source>
        <dbReference type="ARBA" id="ARBA00071867"/>
    </source>
</evidence>
<evidence type="ECO:0000256" key="13">
    <source>
        <dbReference type="ARBA" id="ARBA00061472"/>
    </source>
</evidence>
<evidence type="ECO:0000256" key="8">
    <source>
        <dbReference type="ARBA" id="ARBA00022884"/>
    </source>
</evidence>
<dbReference type="GO" id="GO:0009229">
    <property type="term" value="P:thiamine diphosphate biosynthetic process"/>
    <property type="evidence" value="ECO:0007669"/>
    <property type="project" value="UniProtKB-UniRule"/>
</dbReference>
<dbReference type="GO" id="GO:0002937">
    <property type="term" value="P:tRNA 4-thiouridine biosynthesis"/>
    <property type="evidence" value="ECO:0007669"/>
    <property type="project" value="TreeGrafter"/>
</dbReference>
<proteinExistence type="inferred from homology"/>
<organism evidence="21 22">
    <name type="scientific">Levilactobacillus brevis</name>
    <name type="common">Lactobacillus brevis</name>
    <dbReference type="NCBI Taxonomy" id="1580"/>
    <lineage>
        <taxon>Bacteria</taxon>
        <taxon>Bacillati</taxon>
        <taxon>Bacillota</taxon>
        <taxon>Bacilli</taxon>
        <taxon>Lactobacillales</taxon>
        <taxon>Lactobacillaceae</taxon>
        <taxon>Levilactobacillus</taxon>
    </lineage>
</organism>
<evidence type="ECO:0000256" key="10">
    <source>
        <dbReference type="ARBA" id="ARBA00050570"/>
    </source>
</evidence>
<keyword evidence="5 19" id="KW-0808">Transferase</keyword>
<evidence type="ECO:0000256" key="18">
    <source>
        <dbReference type="ARBA" id="ARBA00080570"/>
    </source>
</evidence>
<evidence type="ECO:0000256" key="19">
    <source>
        <dbReference type="HAMAP-Rule" id="MF_00021"/>
    </source>
</evidence>
<keyword evidence="3 19" id="KW-0963">Cytoplasm</keyword>
<dbReference type="CDD" id="cd11716">
    <property type="entry name" value="THUMP_ThiI"/>
    <property type="match status" value="1"/>
</dbReference>
<evidence type="ECO:0000256" key="2">
    <source>
        <dbReference type="ARBA" id="ARBA00004948"/>
    </source>
</evidence>
<keyword evidence="7 19" id="KW-0067">ATP-binding</keyword>
<evidence type="ECO:0000313" key="22">
    <source>
        <dbReference type="Proteomes" id="UP000785759"/>
    </source>
</evidence>
<evidence type="ECO:0000256" key="7">
    <source>
        <dbReference type="ARBA" id="ARBA00022840"/>
    </source>
</evidence>
<evidence type="ECO:0000259" key="20">
    <source>
        <dbReference type="PROSITE" id="PS51165"/>
    </source>
</evidence>
<sequence length="405" mass="45053">MEYSEIMVRYGELSTKGKNKKDFIKQLGQNTRKALHQFDGIEVKAQHDRLHVTLNGADSTAVMDRLKGVFGIENFSPSVKVEKDIAAIKATALAMVQEIFTPGMTFKINTRRQDKQFEYDTNHLNDLLGGYILENVPGIQVKMKQPDLTLRVEVRLNGVFLSGQTIQGAGGLPVGTGGKAVMMLSGGIDSPVAAYYGMRRGVKLDMVHFFSPPYTSEQALAKAKELTARLAGYSGSIQFIQVPFTKIQETIKEKVPEGYLMTIQRRLMLRLAAAVAERRHAKGIFNGESLGQVASQTLESMAAINDVTSMPILRPLLSMDKTEIIKVAENIDTYDLSILPYEDCCTIFTPPAPKTHPDLEKSRKYEKYIDVDGLMQEALDGIIITDIHPDDNYLNQNEDVFAELL</sequence>
<dbReference type="SUPFAM" id="SSF143437">
    <property type="entry name" value="THUMP domain-like"/>
    <property type="match status" value="1"/>
</dbReference>
<evidence type="ECO:0000256" key="4">
    <source>
        <dbReference type="ARBA" id="ARBA00022555"/>
    </source>
</evidence>
<dbReference type="SMART" id="SM00981">
    <property type="entry name" value="THUMP"/>
    <property type="match status" value="1"/>
</dbReference>
<comment type="subcellular location">
    <subcellularLocation>
        <location evidence="1 19">Cytoplasm</location>
    </subcellularLocation>
</comment>
<dbReference type="NCBIfam" id="TIGR00342">
    <property type="entry name" value="tRNA uracil 4-sulfurtransferase ThiI"/>
    <property type="match status" value="1"/>
</dbReference>
<feature type="binding site" evidence="19">
    <location>
        <position position="296"/>
    </location>
    <ligand>
        <name>ATP</name>
        <dbReference type="ChEBI" id="CHEBI:30616"/>
    </ligand>
</feature>
<dbReference type="Pfam" id="PF02568">
    <property type="entry name" value="ThiI"/>
    <property type="match status" value="1"/>
</dbReference>
<dbReference type="InterPro" id="IPR050102">
    <property type="entry name" value="tRNA_sulfurtransferase_ThiI"/>
</dbReference>
<dbReference type="InterPro" id="IPR014729">
    <property type="entry name" value="Rossmann-like_a/b/a_fold"/>
</dbReference>
<feature type="binding site" evidence="19">
    <location>
        <position position="287"/>
    </location>
    <ligand>
        <name>ATP</name>
        <dbReference type="ChEBI" id="CHEBI:30616"/>
    </ligand>
</feature>
<dbReference type="HAMAP" id="MF_00021">
    <property type="entry name" value="ThiI"/>
    <property type="match status" value="1"/>
</dbReference>
<dbReference type="InterPro" id="IPR054173">
    <property type="entry name" value="ThiI_fer"/>
</dbReference>
<comment type="catalytic activity">
    <reaction evidence="10 19">
        <text>[ThiI sulfur-carrier protein]-S-sulfanyl-L-cysteine + a uridine in tRNA + 2 reduced [2Fe-2S]-[ferredoxin] + ATP + H(+) = [ThiI sulfur-carrier protein]-L-cysteine + a 4-thiouridine in tRNA + 2 oxidized [2Fe-2S]-[ferredoxin] + AMP + diphosphate</text>
        <dbReference type="Rhea" id="RHEA:24176"/>
        <dbReference type="Rhea" id="RHEA-COMP:10000"/>
        <dbReference type="Rhea" id="RHEA-COMP:10001"/>
        <dbReference type="Rhea" id="RHEA-COMP:13337"/>
        <dbReference type="Rhea" id="RHEA-COMP:13338"/>
        <dbReference type="Rhea" id="RHEA-COMP:13339"/>
        <dbReference type="Rhea" id="RHEA-COMP:13340"/>
        <dbReference type="ChEBI" id="CHEBI:15378"/>
        <dbReference type="ChEBI" id="CHEBI:29950"/>
        <dbReference type="ChEBI" id="CHEBI:30616"/>
        <dbReference type="ChEBI" id="CHEBI:33019"/>
        <dbReference type="ChEBI" id="CHEBI:33737"/>
        <dbReference type="ChEBI" id="CHEBI:33738"/>
        <dbReference type="ChEBI" id="CHEBI:61963"/>
        <dbReference type="ChEBI" id="CHEBI:65315"/>
        <dbReference type="ChEBI" id="CHEBI:136798"/>
        <dbReference type="ChEBI" id="CHEBI:456215"/>
        <dbReference type="EC" id="2.8.1.4"/>
    </reaction>
</comment>
<dbReference type="InterPro" id="IPR004114">
    <property type="entry name" value="THUMP_dom"/>
</dbReference>
<dbReference type="InterPro" id="IPR003720">
    <property type="entry name" value="tRNA_STrfase"/>
</dbReference>
<evidence type="ECO:0000256" key="3">
    <source>
        <dbReference type="ARBA" id="ARBA00022490"/>
    </source>
</evidence>
<protein>
    <recommendedName>
        <fullName evidence="15 19">Probable tRNA sulfurtransferase</fullName>
        <ecNumber evidence="14 19">2.8.1.4</ecNumber>
    </recommendedName>
    <alternativeName>
        <fullName evidence="16 19">Sulfur carrier protein ThiS sulfurtransferase</fullName>
    </alternativeName>
    <alternativeName>
        <fullName evidence="17 19">Thiamine biosynthesis protein ThiI</fullName>
    </alternativeName>
    <alternativeName>
        <fullName evidence="18 19">tRNA 4-thiouridine synthase</fullName>
    </alternativeName>
</protein>
<dbReference type="PANTHER" id="PTHR43209:SF1">
    <property type="entry name" value="TRNA SULFURTRANSFERASE"/>
    <property type="match status" value="1"/>
</dbReference>
<evidence type="ECO:0000313" key="21">
    <source>
        <dbReference type="EMBL" id="TOZ05943.1"/>
    </source>
</evidence>
<dbReference type="Gene3D" id="3.30.2130.30">
    <property type="match status" value="1"/>
</dbReference>
<dbReference type="InterPro" id="IPR020536">
    <property type="entry name" value="ThiI_AANH"/>
</dbReference>
<comment type="pathway">
    <text evidence="2 19">Cofactor biosynthesis; thiamine diphosphate biosynthesis.</text>
</comment>
<keyword evidence="8 19" id="KW-0694">RNA-binding</keyword>
<dbReference type="EC" id="2.8.1.4" evidence="14 19"/>
<dbReference type="AlphaFoldDB" id="A0AAJ5FLY5"/>
<dbReference type="GO" id="GO:0140741">
    <property type="term" value="F:tRNA-uracil-4 sulfurtransferase activity"/>
    <property type="evidence" value="ECO:0007669"/>
    <property type="project" value="UniProtKB-EC"/>
</dbReference>
<dbReference type="GO" id="GO:0052837">
    <property type="term" value="P:thiazole biosynthetic process"/>
    <property type="evidence" value="ECO:0007669"/>
    <property type="project" value="TreeGrafter"/>
</dbReference>
<dbReference type="Proteomes" id="UP000785759">
    <property type="component" value="Unassembled WGS sequence"/>
</dbReference>
<keyword evidence="9 19" id="KW-0784">Thiamine biosynthesis</keyword>
<comment type="similarity">
    <text evidence="13 19">Belongs to the ThiI family.</text>
</comment>
<evidence type="ECO:0000256" key="14">
    <source>
        <dbReference type="ARBA" id="ARBA00066827"/>
    </source>
</evidence>
<dbReference type="GO" id="GO:0000049">
    <property type="term" value="F:tRNA binding"/>
    <property type="evidence" value="ECO:0007669"/>
    <property type="project" value="UniProtKB-UniRule"/>
</dbReference>
<evidence type="ECO:0000256" key="12">
    <source>
        <dbReference type="ARBA" id="ARBA00058382"/>
    </source>
</evidence>
<dbReference type="Pfam" id="PF02926">
    <property type="entry name" value="THUMP"/>
    <property type="match status" value="1"/>
</dbReference>
<dbReference type="Gene3D" id="3.40.50.620">
    <property type="entry name" value="HUPs"/>
    <property type="match status" value="1"/>
</dbReference>
<comment type="catalytic activity">
    <reaction evidence="11 19">
        <text>[ThiS sulfur-carrier protein]-C-terminal Gly-Gly-AMP + S-sulfanyl-L-cysteinyl-[cysteine desulfurase] + AH2 = [ThiS sulfur-carrier protein]-C-terminal-Gly-aminoethanethioate + L-cysteinyl-[cysteine desulfurase] + A + AMP + 2 H(+)</text>
        <dbReference type="Rhea" id="RHEA:43340"/>
        <dbReference type="Rhea" id="RHEA-COMP:12157"/>
        <dbReference type="Rhea" id="RHEA-COMP:12158"/>
        <dbReference type="Rhea" id="RHEA-COMP:12910"/>
        <dbReference type="Rhea" id="RHEA-COMP:19908"/>
        <dbReference type="ChEBI" id="CHEBI:13193"/>
        <dbReference type="ChEBI" id="CHEBI:15378"/>
        <dbReference type="ChEBI" id="CHEBI:17499"/>
        <dbReference type="ChEBI" id="CHEBI:29950"/>
        <dbReference type="ChEBI" id="CHEBI:61963"/>
        <dbReference type="ChEBI" id="CHEBI:90618"/>
        <dbReference type="ChEBI" id="CHEBI:232372"/>
        <dbReference type="ChEBI" id="CHEBI:456215"/>
    </reaction>
</comment>
<evidence type="ECO:0000256" key="16">
    <source>
        <dbReference type="ARBA" id="ARBA00075337"/>
    </source>
</evidence>
<keyword evidence="6 19" id="KW-0547">Nucleotide-binding</keyword>
<gene>
    <name evidence="19" type="primary">thiI</name>
    <name evidence="21" type="ORF">DIS17_00425</name>
</gene>
<reference evidence="21" key="1">
    <citation type="submission" date="2018-05" db="EMBL/GenBank/DDBJ databases">
        <title>Genome Comparison of Lactic Acid Bacteria Isolated from non-Wheat Sourdough.</title>
        <authorList>
            <person name="Rice T."/>
            <person name="Axel C."/>
            <person name="Lynch K.M."/>
            <person name="Benz C."/>
            <person name="Arendt E.K."/>
            <person name="Coffey A."/>
        </authorList>
    </citation>
    <scope>NUCLEOTIDE SEQUENCE</scope>
    <source>
        <strain evidence="21">TR055</strain>
    </source>
</reference>
<feature type="binding site" evidence="19">
    <location>
        <begin position="183"/>
        <end position="184"/>
    </location>
    <ligand>
        <name>ATP</name>
        <dbReference type="ChEBI" id="CHEBI:30616"/>
    </ligand>
</feature>
<dbReference type="SUPFAM" id="SSF52402">
    <property type="entry name" value="Adenine nucleotide alpha hydrolases-like"/>
    <property type="match status" value="1"/>
</dbReference>
<feature type="binding site" evidence="19">
    <location>
        <begin position="208"/>
        <end position="209"/>
    </location>
    <ligand>
        <name>ATP</name>
        <dbReference type="ChEBI" id="CHEBI:30616"/>
    </ligand>
</feature>
<evidence type="ECO:0000256" key="11">
    <source>
        <dbReference type="ARBA" id="ARBA00052330"/>
    </source>
</evidence>
<keyword evidence="4 19" id="KW-0820">tRNA-binding</keyword>
<dbReference type="EMBL" id="QFDK01000001">
    <property type="protein sequence ID" value="TOZ05943.1"/>
    <property type="molecule type" value="Genomic_DNA"/>
</dbReference>
<evidence type="ECO:0000256" key="9">
    <source>
        <dbReference type="ARBA" id="ARBA00022977"/>
    </source>
</evidence>
<dbReference type="CDD" id="cd01712">
    <property type="entry name" value="PPase_ThiI"/>
    <property type="match status" value="1"/>
</dbReference>
<dbReference type="Pfam" id="PF22025">
    <property type="entry name" value="ThiI_fer"/>
    <property type="match status" value="1"/>
</dbReference>
<dbReference type="InterPro" id="IPR049961">
    <property type="entry name" value="ThiI_N"/>
</dbReference>
<comment type="function">
    <text evidence="12 19">Catalyzes the ATP-dependent transfer of a sulfur to tRNA to produce 4-thiouridine in position 8 of tRNAs, which functions as a near-UV photosensor. Also catalyzes the transfer of sulfur to the sulfur carrier protein ThiS, forming ThiS-thiocarboxylate. This is a step in the synthesis of thiazole, in the thiamine biosynthesis pathway. The sulfur is donated as persulfide by IscS.</text>
</comment>
<feature type="domain" description="THUMP" evidence="20">
    <location>
        <begin position="60"/>
        <end position="165"/>
    </location>
</feature>
<dbReference type="GO" id="GO:0005524">
    <property type="term" value="F:ATP binding"/>
    <property type="evidence" value="ECO:0007669"/>
    <property type="project" value="UniProtKB-UniRule"/>
</dbReference>
<evidence type="ECO:0000256" key="6">
    <source>
        <dbReference type="ARBA" id="ARBA00022741"/>
    </source>
</evidence>
<dbReference type="RefSeq" id="WP_110139524.1">
    <property type="nucleotide sequence ID" value="NZ_CP021456.1"/>
</dbReference>
<dbReference type="PANTHER" id="PTHR43209">
    <property type="entry name" value="TRNA SULFURTRANSFERASE"/>
    <property type="match status" value="1"/>
</dbReference>
<dbReference type="GO" id="GO:0005829">
    <property type="term" value="C:cytosol"/>
    <property type="evidence" value="ECO:0007669"/>
    <property type="project" value="TreeGrafter"/>
</dbReference>
<dbReference type="PROSITE" id="PS51165">
    <property type="entry name" value="THUMP"/>
    <property type="match status" value="1"/>
</dbReference>
<evidence type="ECO:0000256" key="1">
    <source>
        <dbReference type="ARBA" id="ARBA00004496"/>
    </source>
</evidence>
<dbReference type="GO" id="GO:0009228">
    <property type="term" value="P:thiamine biosynthetic process"/>
    <property type="evidence" value="ECO:0007669"/>
    <property type="project" value="UniProtKB-KW"/>
</dbReference>
<feature type="binding site" evidence="19">
    <location>
        <position position="265"/>
    </location>
    <ligand>
        <name>ATP</name>
        <dbReference type="ChEBI" id="CHEBI:30616"/>
    </ligand>
</feature>
<accession>A0AAJ5FLY5</accession>